<evidence type="ECO:0000313" key="1">
    <source>
        <dbReference type="EMBL" id="CAG6522089.1"/>
    </source>
</evidence>
<protein>
    <submittedName>
        <fullName evidence="1">(northern house mosquito) hypothetical protein</fullName>
    </submittedName>
</protein>
<name>A0A8D8GWT2_CULPI</name>
<accession>A0A8D8GWT2</accession>
<proteinExistence type="predicted"/>
<dbReference type="EMBL" id="HBUE01290371">
    <property type="protein sequence ID" value="CAG6573700.1"/>
    <property type="molecule type" value="Transcribed_RNA"/>
</dbReference>
<dbReference type="AlphaFoldDB" id="A0A8D8GWT2"/>
<organism evidence="1">
    <name type="scientific">Culex pipiens</name>
    <name type="common">House mosquito</name>
    <dbReference type="NCBI Taxonomy" id="7175"/>
    <lineage>
        <taxon>Eukaryota</taxon>
        <taxon>Metazoa</taxon>
        <taxon>Ecdysozoa</taxon>
        <taxon>Arthropoda</taxon>
        <taxon>Hexapoda</taxon>
        <taxon>Insecta</taxon>
        <taxon>Pterygota</taxon>
        <taxon>Neoptera</taxon>
        <taxon>Endopterygota</taxon>
        <taxon>Diptera</taxon>
        <taxon>Nematocera</taxon>
        <taxon>Culicoidea</taxon>
        <taxon>Culicidae</taxon>
        <taxon>Culicinae</taxon>
        <taxon>Culicini</taxon>
        <taxon>Culex</taxon>
        <taxon>Culex</taxon>
    </lineage>
</organism>
<sequence>MYTNPFSEFVVYRRWPSNRSGTFLYLYSIWFAAENSANVGISSSCSRVSASSSSQFCPSVILSFNNIDAYLTEAAICSALGVSFLPQRRLHSEKKFSARS</sequence>
<dbReference type="EMBL" id="HBUE01184679">
    <property type="protein sequence ID" value="CAG6522089.1"/>
    <property type="molecule type" value="Transcribed_RNA"/>
</dbReference>
<reference evidence="1" key="1">
    <citation type="submission" date="2021-05" db="EMBL/GenBank/DDBJ databases">
        <authorList>
            <person name="Alioto T."/>
            <person name="Alioto T."/>
            <person name="Gomez Garrido J."/>
        </authorList>
    </citation>
    <scope>NUCLEOTIDE SEQUENCE</scope>
</reference>